<feature type="transmembrane region" description="Helical" evidence="1">
    <location>
        <begin position="57"/>
        <end position="74"/>
    </location>
</feature>
<keyword evidence="1" id="KW-0472">Membrane</keyword>
<dbReference type="EMBL" id="ADWY01001135">
    <property type="protein sequence ID" value="EGH16079.1"/>
    <property type="molecule type" value="Genomic_DNA"/>
</dbReference>
<gene>
    <name evidence="2" type="ORF">Pgy4_23598</name>
</gene>
<evidence type="ECO:0000313" key="3">
    <source>
        <dbReference type="Proteomes" id="UP000005466"/>
    </source>
</evidence>
<dbReference type="AlphaFoldDB" id="F3C9Y7"/>
<reference evidence="2 3" key="1">
    <citation type="journal article" date="2011" name="PLoS Pathog.">
        <title>Dynamic evolution of pathogenicity revealed by sequencing and comparative genomics of 19 Pseudomonas syringae isolates.</title>
        <authorList>
            <person name="Baltrus D.A."/>
            <person name="Nishimura M.T."/>
            <person name="Romanchuk A."/>
            <person name="Chang J.H."/>
            <person name="Mukhtar M.S."/>
            <person name="Cherkis K."/>
            <person name="Roach J."/>
            <person name="Grant S.R."/>
            <person name="Jones C.D."/>
            <person name="Dangl J.L."/>
        </authorList>
    </citation>
    <scope>NUCLEOTIDE SEQUENCE [LARGE SCALE GENOMIC DNA]</scope>
    <source>
        <strain evidence="3">race 4</strain>
    </source>
</reference>
<protein>
    <submittedName>
        <fullName evidence="2">Uncharacterized protein</fullName>
    </submittedName>
</protein>
<sequence>MWVWRETREKWLLAAALVVLGGIVLINLRLDVWHWLKGSEAAAFLAAEATGSVTSDLLVGLFSAYVFYVVIELIPSYRRERLTLTPLNLIVASVIDAYERT</sequence>
<evidence type="ECO:0000313" key="2">
    <source>
        <dbReference type="EMBL" id="EGH16079.1"/>
    </source>
</evidence>
<organism evidence="2 3">
    <name type="scientific">Pseudomonas savastanoi pv. glycinea str. race 4</name>
    <dbReference type="NCBI Taxonomy" id="875330"/>
    <lineage>
        <taxon>Bacteria</taxon>
        <taxon>Pseudomonadati</taxon>
        <taxon>Pseudomonadota</taxon>
        <taxon>Gammaproteobacteria</taxon>
        <taxon>Pseudomonadales</taxon>
        <taxon>Pseudomonadaceae</taxon>
        <taxon>Pseudomonas</taxon>
    </lineage>
</organism>
<accession>F3C9Y7</accession>
<feature type="non-terminal residue" evidence="2">
    <location>
        <position position="101"/>
    </location>
</feature>
<name>F3C9Y7_PSESG</name>
<evidence type="ECO:0000256" key="1">
    <source>
        <dbReference type="SAM" id="Phobius"/>
    </source>
</evidence>
<dbReference type="Proteomes" id="UP000005466">
    <property type="component" value="Unassembled WGS sequence"/>
</dbReference>
<feature type="transmembrane region" description="Helical" evidence="1">
    <location>
        <begin position="12"/>
        <end position="30"/>
    </location>
</feature>
<proteinExistence type="predicted"/>
<comment type="caution">
    <text evidence="2">The sequence shown here is derived from an EMBL/GenBank/DDBJ whole genome shotgun (WGS) entry which is preliminary data.</text>
</comment>
<dbReference type="HOGENOM" id="CLU_2297668_0_0_6"/>
<keyword evidence="1" id="KW-1133">Transmembrane helix</keyword>
<keyword evidence="1" id="KW-0812">Transmembrane</keyword>